<feature type="transmembrane region" description="Helical" evidence="1">
    <location>
        <begin position="17"/>
        <end position="36"/>
    </location>
</feature>
<gene>
    <name evidence="2" type="ORF">WN944_021554</name>
</gene>
<keyword evidence="1" id="KW-0812">Transmembrane</keyword>
<keyword evidence="1" id="KW-1133">Transmembrane helix</keyword>
<dbReference type="EMBL" id="JBCGBO010000001">
    <property type="protein sequence ID" value="KAK9228602.1"/>
    <property type="molecule type" value="Genomic_DNA"/>
</dbReference>
<dbReference type="Proteomes" id="UP001428341">
    <property type="component" value="Unassembled WGS sequence"/>
</dbReference>
<dbReference type="AlphaFoldDB" id="A0AAP0MX12"/>
<evidence type="ECO:0000256" key="1">
    <source>
        <dbReference type="SAM" id="Phobius"/>
    </source>
</evidence>
<protein>
    <submittedName>
        <fullName evidence="2">Uncharacterized protein</fullName>
    </submittedName>
</protein>
<evidence type="ECO:0000313" key="2">
    <source>
        <dbReference type="EMBL" id="KAK9228602.1"/>
    </source>
</evidence>
<accession>A0AAP0MX12</accession>
<reference evidence="2 3" key="1">
    <citation type="submission" date="2024-05" db="EMBL/GenBank/DDBJ databases">
        <title>Haplotype-resolved chromosome-level genome assembly of Huyou (Citrus changshanensis).</title>
        <authorList>
            <person name="Miao C."/>
            <person name="Chen W."/>
            <person name="Wu Y."/>
            <person name="Wang L."/>
            <person name="Zhao S."/>
            <person name="Grierson D."/>
            <person name="Xu C."/>
            <person name="Chen K."/>
        </authorList>
    </citation>
    <scope>NUCLEOTIDE SEQUENCE [LARGE SCALE GENOMIC DNA]</scope>
    <source>
        <strain evidence="2">01-14</strain>
        <tissue evidence="2">Leaf</tissue>
    </source>
</reference>
<organism evidence="2 3">
    <name type="scientific">Citrus x changshan-huyou</name>
    <dbReference type="NCBI Taxonomy" id="2935761"/>
    <lineage>
        <taxon>Eukaryota</taxon>
        <taxon>Viridiplantae</taxon>
        <taxon>Streptophyta</taxon>
        <taxon>Embryophyta</taxon>
        <taxon>Tracheophyta</taxon>
        <taxon>Spermatophyta</taxon>
        <taxon>Magnoliopsida</taxon>
        <taxon>eudicotyledons</taxon>
        <taxon>Gunneridae</taxon>
        <taxon>Pentapetalae</taxon>
        <taxon>rosids</taxon>
        <taxon>malvids</taxon>
        <taxon>Sapindales</taxon>
        <taxon>Rutaceae</taxon>
        <taxon>Aurantioideae</taxon>
        <taxon>Citrus</taxon>
    </lineage>
</organism>
<proteinExistence type="predicted"/>
<comment type="caution">
    <text evidence="2">The sequence shown here is derived from an EMBL/GenBank/DDBJ whole genome shotgun (WGS) entry which is preliminary data.</text>
</comment>
<evidence type="ECO:0000313" key="3">
    <source>
        <dbReference type="Proteomes" id="UP001428341"/>
    </source>
</evidence>
<keyword evidence="1" id="KW-0472">Membrane</keyword>
<name>A0AAP0MX12_9ROSI</name>
<keyword evidence="3" id="KW-1185">Reference proteome</keyword>
<sequence>MAHLNSAERDTSRKKQLAAVAAHLIGCFYLLTVTLATESSRFSNENGEDDAGFEEIVEAIREAADTTATEITESTNRTVEAIGQKIIKLWMRPNEEFFRMTTLAMKEKHKSPRCKIIWWISLSSIMCS</sequence>